<feature type="domain" description="HTH tetR-type" evidence="6">
    <location>
        <begin position="9"/>
        <end position="69"/>
    </location>
</feature>
<dbReference type="PROSITE" id="PS50977">
    <property type="entry name" value="HTH_TETR_2"/>
    <property type="match status" value="1"/>
</dbReference>
<dbReference type="RefSeq" id="WP_344172307.1">
    <property type="nucleotide sequence ID" value="NZ_BAAANC010000001.1"/>
</dbReference>
<protein>
    <submittedName>
        <fullName evidence="7">TetR/AcrR family transcriptional regulator</fullName>
    </submittedName>
</protein>
<evidence type="ECO:0000256" key="1">
    <source>
        <dbReference type="ARBA" id="ARBA00023015"/>
    </source>
</evidence>
<keyword evidence="8" id="KW-1185">Reference proteome</keyword>
<evidence type="ECO:0000256" key="5">
    <source>
        <dbReference type="SAM" id="MobiDB-lite"/>
    </source>
</evidence>
<dbReference type="Pfam" id="PF17920">
    <property type="entry name" value="TetR_C_16"/>
    <property type="match status" value="1"/>
</dbReference>
<dbReference type="InterPro" id="IPR041678">
    <property type="entry name" value="TetR_C_16"/>
</dbReference>
<dbReference type="Gene3D" id="1.10.357.10">
    <property type="entry name" value="Tetracycline Repressor, domain 2"/>
    <property type="match status" value="1"/>
</dbReference>
<name>A0ABN2AJ79_9ACTN</name>
<feature type="DNA-binding region" description="H-T-H motif" evidence="4">
    <location>
        <begin position="32"/>
        <end position="51"/>
    </location>
</feature>
<sequence>MEKRSRNAAATRQAILESAMTAFTKRGYDGAGVREIATDAGVTAMLVNRYFGSKEELFAEVVDTMLAPPTMVPGESGASGGAEAASEPETRDESRKRVASRELARETAKALAARTAPGADHLGPFELMLRSAANPRAAEILRAGIERHVGARFADALEGPGTHERAELGLALLAGVWLLRTVIGTPALREADSALLVEQLTSMLSVVVEQ</sequence>
<keyword evidence="1" id="KW-0805">Transcription regulation</keyword>
<dbReference type="InterPro" id="IPR036271">
    <property type="entry name" value="Tet_transcr_reg_TetR-rel_C_sf"/>
</dbReference>
<evidence type="ECO:0000256" key="2">
    <source>
        <dbReference type="ARBA" id="ARBA00023125"/>
    </source>
</evidence>
<dbReference type="SUPFAM" id="SSF46689">
    <property type="entry name" value="Homeodomain-like"/>
    <property type="match status" value="1"/>
</dbReference>
<evidence type="ECO:0000256" key="3">
    <source>
        <dbReference type="ARBA" id="ARBA00023163"/>
    </source>
</evidence>
<proteinExistence type="predicted"/>
<dbReference type="Proteomes" id="UP001500363">
    <property type="component" value="Unassembled WGS sequence"/>
</dbReference>
<dbReference type="PANTHER" id="PTHR30055">
    <property type="entry name" value="HTH-TYPE TRANSCRIPTIONAL REGULATOR RUTR"/>
    <property type="match status" value="1"/>
</dbReference>
<evidence type="ECO:0000313" key="7">
    <source>
        <dbReference type="EMBL" id="GAA1519709.1"/>
    </source>
</evidence>
<dbReference type="SUPFAM" id="SSF48498">
    <property type="entry name" value="Tetracyclin repressor-like, C-terminal domain"/>
    <property type="match status" value="1"/>
</dbReference>
<evidence type="ECO:0000256" key="4">
    <source>
        <dbReference type="PROSITE-ProRule" id="PRU00335"/>
    </source>
</evidence>
<dbReference type="InterPro" id="IPR001647">
    <property type="entry name" value="HTH_TetR"/>
</dbReference>
<dbReference type="InterPro" id="IPR050109">
    <property type="entry name" value="HTH-type_TetR-like_transc_reg"/>
</dbReference>
<dbReference type="InterPro" id="IPR009057">
    <property type="entry name" value="Homeodomain-like_sf"/>
</dbReference>
<evidence type="ECO:0000313" key="8">
    <source>
        <dbReference type="Proteomes" id="UP001500363"/>
    </source>
</evidence>
<dbReference type="PRINTS" id="PR00455">
    <property type="entry name" value="HTHTETR"/>
</dbReference>
<reference evidence="7 8" key="1">
    <citation type="journal article" date="2019" name="Int. J. Syst. Evol. Microbiol.">
        <title>The Global Catalogue of Microorganisms (GCM) 10K type strain sequencing project: providing services to taxonomists for standard genome sequencing and annotation.</title>
        <authorList>
            <consortium name="The Broad Institute Genomics Platform"/>
            <consortium name="The Broad Institute Genome Sequencing Center for Infectious Disease"/>
            <person name="Wu L."/>
            <person name="Ma J."/>
        </authorList>
    </citation>
    <scope>NUCLEOTIDE SEQUENCE [LARGE SCALE GENOMIC DNA]</scope>
    <source>
        <strain evidence="7 8">JCM 14303</strain>
    </source>
</reference>
<feature type="compositionally biased region" description="Low complexity" evidence="5">
    <location>
        <begin position="73"/>
        <end position="87"/>
    </location>
</feature>
<accession>A0ABN2AJ79</accession>
<keyword evidence="2 4" id="KW-0238">DNA-binding</keyword>
<dbReference type="PANTHER" id="PTHR30055:SF234">
    <property type="entry name" value="HTH-TYPE TRANSCRIPTIONAL REGULATOR BETI"/>
    <property type="match status" value="1"/>
</dbReference>
<organism evidence="7 8">
    <name type="scientific">Kribbella lupini</name>
    <dbReference type="NCBI Taxonomy" id="291602"/>
    <lineage>
        <taxon>Bacteria</taxon>
        <taxon>Bacillati</taxon>
        <taxon>Actinomycetota</taxon>
        <taxon>Actinomycetes</taxon>
        <taxon>Propionibacteriales</taxon>
        <taxon>Kribbellaceae</taxon>
        <taxon>Kribbella</taxon>
    </lineage>
</organism>
<dbReference type="EMBL" id="BAAANC010000001">
    <property type="protein sequence ID" value="GAA1519709.1"/>
    <property type="molecule type" value="Genomic_DNA"/>
</dbReference>
<dbReference type="Pfam" id="PF00440">
    <property type="entry name" value="TetR_N"/>
    <property type="match status" value="1"/>
</dbReference>
<gene>
    <name evidence="7" type="ORF">GCM10009741_20100</name>
</gene>
<dbReference type="Gene3D" id="1.10.10.60">
    <property type="entry name" value="Homeodomain-like"/>
    <property type="match status" value="1"/>
</dbReference>
<evidence type="ECO:0000259" key="6">
    <source>
        <dbReference type="PROSITE" id="PS50977"/>
    </source>
</evidence>
<feature type="region of interest" description="Disordered" evidence="5">
    <location>
        <begin position="72"/>
        <end position="100"/>
    </location>
</feature>
<feature type="compositionally biased region" description="Basic and acidic residues" evidence="5">
    <location>
        <begin position="88"/>
        <end position="100"/>
    </location>
</feature>
<comment type="caution">
    <text evidence="7">The sequence shown here is derived from an EMBL/GenBank/DDBJ whole genome shotgun (WGS) entry which is preliminary data.</text>
</comment>
<keyword evidence="3" id="KW-0804">Transcription</keyword>